<proteinExistence type="predicted"/>
<reference evidence="1 2" key="1">
    <citation type="journal article" date="2020" name="Microorganisms">
        <title>Simultaneous Genome Sequencing of Prosthecochloris ethylica and Desulfuromonas acetoxidans within a Syntrophic Mixture Reveals Unique Pili and Protein Interactions.</title>
        <authorList>
            <person name="Kyndt J.A."/>
            <person name="Van Beeumen J.J."/>
            <person name="Meyer T.E."/>
        </authorList>
    </citation>
    <scope>NUCLEOTIDE SEQUENCE [LARGE SCALE GENOMIC DNA]</scope>
    <source>
        <strain evidence="1 2">N3</strain>
    </source>
</reference>
<sequence length="286" mass="31787">MSRLRHACMIGRHRTTVAVIDHGQASGIPVITNCRSVAAGTDQLRSTGWEQGMKKITRLLKKTGTTSVDIIFEPPMTFPVHTVLARDISPEACSAQCRIEAAALFDDPDTYSWELFACNTPAAHSELQKNLILFFHSRTVMQIRKHLQNTVDITSCSHAVAPCIRLSALHDTRLMILECEPEHVFLSISSGGKPDYFGYWPLHDRQDAQYFALHELQNSGTPTGSEIYVSGTLIHEEKDLAEKLEKQSGCRLLPFDPVRLCSLQGKLRRGDTPETQKAVSAALTAF</sequence>
<dbReference type="EMBL" id="JADGII010000001">
    <property type="protein sequence ID" value="MBF0635676.1"/>
    <property type="molecule type" value="Genomic_DNA"/>
</dbReference>
<accession>A0ABR9XNQ9</accession>
<gene>
    <name evidence="1" type="ORF">INT08_00580</name>
</gene>
<comment type="caution">
    <text evidence="1">The sequence shown here is derived from an EMBL/GenBank/DDBJ whole genome shotgun (WGS) entry which is preliminary data.</text>
</comment>
<keyword evidence="2" id="KW-1185">Reference proteome</keyword>
<evidence type="ECO:0000313" key="1">
    <source>
        <dbReference type="EMBL" id="MBF0635676.1"/>
    </source>
</evidence>
<protein>
    <submittedName>
        <fullName evidence="1">Uncharacterized protein</fullName>
    </submittedName>
</protein>
<dbReference type="RefSeq" id="WP_175186887.1">
    <property type="nucleotide sequence ID" value="NZ_JABVZQ010000002.1"/>
</dbReference>
<evidence type="ECO:0000313" key="2">
    <source>
        <dbReference type="Proteomes" id="UP000619838"/>
    </source>
</evidence>
<name>A0ABR9XNQ9_9CHLB</name>
<dbReference type="Proteomes" id="UP000619838">
    <property type="component" value="Unassembled WGS sequence"/>
</dbReference>
<organism evidence="1 2">
    <name type="scientific">Prosthecochloris ethylica</name>
    <dbReference type="NCBI Taxonomy" id="2743976"/>
    <lineage>
        <taxon>Bacteria</taxon>
        <taxon>Pseudomonadati</taxon>
        <taxon>Chlorobiota</taxon>
        <taxon>Chlorobiia</taxon>
        <taxon>Chlorobiales</taxon>
        <taxon>Chlorobiaceae</taxon>
        <taxon>Prosthecochloris</taxon>
    </lineage>
</organism>